<sequence>MSNVYYDPEKFGLRTLGELDFSSGSYEFDLSVVWTDGTALFWADDAGCSCPSPFESVGRDDLSTGSIDALRRYLHERQQEQYTQYVKHDEVVDFIARVRKEMAK</sequence>
<name>A0ABX2A6H0_9MICO</name>
<protein>
    <recommendedName>
        <fullName evidence="1">DUF7574 domain-containing protein</fullName>
    </recommendedName>
</protein>
<reference evidence="2 3" key="1">
    <citation type="submission" date="2020-05" db="EMBL/GenBank/DDBJ databases">
        <title>Genomic Encyclopedia of Type Strains, Phase III (KMG-III): the genomes of soil and plant-associated and newly described type strains.</title>
        <authorList>
            <person name="Whitman W."/>
        </authorList>
    </citation>
    <scope>NUCLEOTIDE SEQUENCE [LARGE SCALE GENOMIC DNA]</scope>
    <source>
        <strain evidence="2 3">KCTC 19046</strain>
    </source>
</reference>
<dbReference type="RefSeq" id="WP_171784400.1">
    <property type="nucleotide sequence ID" value="NZ_BAAAML010000012.1"/>
</dbReference>
<dbReference type="EMBL" id="JABEZU010000003">
    <property type="protein sequence ID" value="NOV98186.1"/>
    <property type="molecule type" value="Genomic_DNA"/>
</dbReference>
<dbReference type="Proteomes" id="UP000757540">
    <property type="component" value="Unassembled WGS sequence"/>
</dbReference>
<evidence type="ECO:0000259" key="1">
    <source>
        <dbReference type="Pfam" id="PF24459"/>
    </source>
</evidence>
<accession>A0ABX2A6H0</accession>
<evidence type="ECO:0000313" key="2">
    <source>
        <dbReference type="EMBL" id="NOV98186.1"/>
    </source>
</evidence>
<comment type="caution">
    <text evidence="2">The sequence shown here is derived from an EMBL/GenBank/DDBJ whole genome shotgun (WGS) entry which is preliminary data.</text>
</comment>
<evidence type="ECO:0000313" key="3">
    <source>
        <dbReference type="Proteomes" id="UP000757540"/>
    </source>
</evidence>
<organism evidence="2 3">
    <name type="scientific">Isoptericola halotolerans</name>
    <dbReference type="NCBI Taxonomy" id="300560"/>
    <lineage>
        <taxon>Bacteria</taxon>
        <taxon>Bacillati</taxon>
        <taxon>Actinomycetota</taxon>
        <taxon>Actinomycetes</taxon>
        <taxon>Micrococcales</taxon>
        <taxon>Promicromonosporaceae</taxon>
        <taxon>Isoptericola</taxon>
    </lineage>
</organism>
<proteinExistence type="predicted"/>
<gene>
    <name evidence="2" type="ORF">HDG69_002771</name>
</gene>
<dbReference type="Pfam" id="PF24459">
    <property type="entry name" value="DUF7574"/>
    <property type="match status" value="1"/>
</dbReference>
<keyword evidence="3" id="KW-1185">Reference proteome</keyword>
<dbReference type="InterPro" id="IPR055996">
    <property type="entry name" value="DUF7574"/>
</dbReference>
<feature type="domain" description="DUF7574" evidence="1">
    <location>
        <begin position="2"/>
        <end position="100"/>
    </location>
</feature>